<dbReference type="AlphaFoldDB" id="A0A1D9MJ75"/>
<dbReference type="InterPro" id="IPR001967">
    <property type="entry name" value="Peptidase_S11_N"/>
</dbReference>
<evidence type="ECO:0000259" key="1">
    <source>
        <dbReference type="Pfam" id="PF00768"/>
    </source>
</evidence>
<gene>
    <name evidence="2" type="ORF">BK816_02775</name>
</gene>
<dbReference type="Pfam" id="PF00768">
    <property type="entry name" value="Peptidase_S11"/>
    <property type="match status" value="1"/>
</dbReference>
<dbReference type="SUPFAM" id="SSF56601">
    <property type="entry name" value="beta-lactamase/transpeptidase-like"/>
    <property type="match status" value="1"/>
</dbReference>
<dbReference type="STRING" id="1912795.BK816_02775"/>
<dbReference type="InterPro" id="IPR012338">
    <property type="entry name" value="Beta-lactam/transpept-like"/>
</dbReference>
<organism evidence="2 3">
    <name type="scientific">Boudabousia tangfeifanii</name>
    <dbReference type="NCBI Taxonomy" id="1912795"/>
    <lineage>
        <taxon>Bacteria</taxon>
        <taxon>Bacillati</taxon>
        <taxon>Actinomycetota</taxon>
        <taxon>Actinomycetes</taxon>
        <taxon>Actinomycetales</taxon>
        <taxon>Actinomycetaceae</taxon>
        <taxon>Boudabousia</taxon>
    </lineage>
</organism>
<sequence>MLVLIGFGGLIYSLWFETTSSKSNPRDAAVPTTSSFEITATAGLAASLDSGKILFSKETQTEVAPASLAKLFVVEYAMSVLKNLDSVKVGAEQALVPTGASKAGLVPGPYSARQLARASLIPSGSDAAYALAAGAARKLGAKGDAQAQVDFFMEKLSTHLKEQGFKNTTIAEPCGFLPGSTTTAEEALKITRLALQNTLIKQIVQKPTQKLFQPDGKELVMRNTNKFLDQSSEFYQPNIKGVKTGSLEGLNNLISWYQADQKAYIFVVLGAKTDEDRYRDTQKLIDQVKNLPQEQK</sequence>
<dbReference type="EMBL" id="CP017812">
    <property type="protein sequence ID" value="AOZ72357.1"/>
    <property type="molecule type" value="Genomic_DNA"/>
</dbReference>
<dbReference type="GO" id="GO:0009002">
    <property type="term" value="F:serine-type D-Ala-D-Ala carboxypeptidase activity"/>
    <property type="evidence" value="ECO:0007669"/>
    <property type="project" value="InterPro"/>
</dbReference>
<accession>A0A1D9MJ75</accession>
<dbReference type="KEGG" id="avu:BK816_02775"/>
<proteinExistence type="predicted"/>
<name>A0A1D9MJ75_9ACTO</name>
<evidence type="ECO:0000313" key="2">
    <source>
        <dbReference type="EMBL" id="AOZ72357.1"/>
    </source>
</evidence>
<dbReference type="GO" id="GO:0006508">
    <property type="term" value="P:proteolysis"/>
    <property type="evidence" value="ECO:0007669"/>
    <property type="project" value="InterPro"/>
</dbReference>
<dbReference type="Gene3D" id="3.40.710.10">
    <property type="entry name" value="DD-peptidase/beta-lactamase superfamily"/>
    <property type="match status" value="1"/>
</dbReference>
<evidence type="ECO:0000313" key="3">
    <source>
        <dbReference type="Proteomes" id="UP000176288"/>
    </source>
</evidence>
<protein>
    <recommendedName>
        <fullName evidence="1">Peptidase S11 D-alanyl-D-alanine carboxypeptidase A N-terminal domain-containing protein</fullName>
    </recommendedName>
</protein>
<dbReference type="Proteomes" id="UP000176288">
    <property type="component" value="Chromosome"/>
</dbReference>
<feature type="domain" description="Peptidase S11 D-alanyl-D-alanine carboxypeptidase A N-terminal" evidence="1">
    <location>
        <begin position="33"/>
        <end position="273"/>
    </location>
</feature>
<keyword evidence="3" id="KW-1185">Reference proteome</keyword>
<reference evidence="2 3" key="1">
    <citation type="submission" date="2016-10" db="EMBL/GenBank/DDBJ databases">
        <title>Actinomyces aegypiusis sp. nov., isolated from the Aegypius monachus in Qinghai Tibet Plateau China.</title>
        <authorList>
            <person name="Wang Y."/>
        </authorList>
    </citation>
    <scope>NUCLEOTIDE SEQUENCE [LARGE SCALE GENOMIC DNA]</scope>
    <source>
        <strain evidence="2 3">VUL4_3</strain>
    </source>
</reference>